<comment type="caution">
    <text evidence="2">The sequence shown here is derived from an EMBL/GenBank/DDBJ whole genome shotgun (WGS) entry which is preliminary data.</text>
</comment>
<name>A0A3M7PQZ4_BRAPC</name>
<feature type="compositionally biased region" description="Basic and acidic residues" evidence="1">
    <location>
        <begin position="76"/>
        <end position="99"/>
    </location>
</feature>
<accession>A0A3M7PQZ4</accession>
<feature type="compositionally biased region" description="Basic residues" evidence="1">
    <location>
        <begin position="280"/>
        <end position="350"/>
    </location>
</feature>
<dbReference type="Proteomes" id="UP000276133">
    <property type="component" value="Unassembled WGS sequence"/>
</dbReference>
<dbReference type="EMBL" id="REGN01009368">
    <property type="protein sequence ID" value="RNA01339.1"/>
    <property type="molecule type" value="Genomic_DNA"/>
</dbReference>
<feature type="region of interest" description="Disordered" evidence="1">
    <location>
        <begin position="271"/>
        <end position="389"/>
    </location>
</feature>
<dbReference type="STRING" id="10195.A0A3M7PQZ4"/>
<feature type="compositionally biased region" description="Polar residues" evidence="1">
    <location>
        <begin position="43"/>
        <end position="61"/>
    </location>
</feature>
<reference evidence="2 3" key="1">
    <citation type="journal article" date="2018" name="Sci. Rep.">
        <title>Genomic signatures of local adaptation to the degree of environmental predictability in rotifers.</title>
        <authorList>
            <person name="Franch-Gras L."/>
            <person name="Hahn C."/>
            <person name="Garcia-Roger E.M."/>
            <person name="Carmona M.J."/>
            <person name="Serra M."/>
            <person name="Gomez A."/>
        </authorList>
    </citation>
    <scope>NUCLEOTIDE SEQUENCE [LARGE SCALE GENOMIC DNA]</scope>
    <source>
        <strain evidence="2">HYR1</strain>
    </source>
</reference>
<feature type="compositionally biased region" description="Basic and acidic residues" evidence="1">
    <location>
        <begin position="451"/>
        <end position="462"/>
    </location>
</feature>
<gene>
    <name evidence="2" type="ORF">BpHYR1_009463</name>
</gene>
<sequence length="526" mass="60588">MRNKIIDYLKSQSNMLQVPVEKLATKFRPDQKVVGEQAARPSPSKSRAQNSPGLSPRSTNRPLLKLAVKLNSPKPNAEEKKEPEAKENGPESKKCRSESRSPVSSRSSSPSKVSSDSECKVSENGSISPVSQSQESRSNSPSRPLSPKEKPVQTPKQKEPEQKHKPEDSLQPIQPVYSHQYIPPQQFYPYNMPTGQMYPQMEPYFNSRFPRPNFAMQPPQTMFNSNMMRYPAPGALPAQNFYQMYPGGHQGFMSEQFYANRPHALFQNGYQYQNFQRNSKMVRRRSRSRSRSRRSPDRPRRKRSYSRSRSRSPRRHRRNSRHRSRSRSGSRRDKRASYRRKSSSRKRDKSRSRSRDRQKKQSDNEKPQRIAKIEETKGKPLNKENEMDQREKTIHKLNNLMHRKSNVEAKSYANGAAAVTLAANQINESQQGEKDAKKNQIIILLKTNSKQNERSDEKKAGEDAQVGSPVKKSTVKRKVHLKKELATTSTVKKIMLEKCSIEKKCSESEDKSEDFLDIAIDEKINL</sequence>
<feature type="region of interest" description="Disordered" evidence="1">
    <location>
        <begin position="27"/>
        <end position="170"/>
    </location>
</feature>
<evidence type="ECO:0000256" key="1">
    <source>
        <dbReference type="SAM" id="MobiDB-lite"/>
    </source>
</evidence>
<feature type="region of interest" description="Disordered" evidence="1">
    <location>
        <begin position="450"/>
        <end position="475"/>
    </location>
</feature>
<dbReference type="AlphaFoldDB" id="A0A3M7PQZ4"/>
<evidence type="ECO:0000313" key="2">
    <source>
        <dbReference type="EMBL" id="RNA01339.1"/>
    </source>
</evidence>
<evidence type="ECO:0000313" key="3">
    <source>
        <dbReference type="Proteomes" id="UP000276133"/>
    </source>
</evidence>
<proteinExistence type="predicted"/>
<feature type="compositionally biased region" description="Basic and acidic residues" evidence="1">
    <location>
        <begin position="146"/>
        <end position="168"/>
    </location>
</feature>
<keyword evidence="3" id="KW-1185">Reference proteome</keyword>
<protein>
    <submittedName>
        <fullName evidence="2">Uncharacterized protein</fullName>
    </submittedName>
</protein>
<feature type="compositionally biased region" description="Low complexity" evidence="1">
    <location>
        <begin position="100"/>
        <end position="114"/>
    </location>
</feature>
<organism evidence="2 3">
    <name type="scientific">Brachionus plicatilis</name>
    <name type="common">Marine rotifer</name>
    <name type="synonym">Brachionus muelleri</name>
    <dbReference type="NCBI Taxonomy" id="10195"/>
    <lineage>
        <taxon>Eukaryota</taxon>
        <taxon>Metazoa</taxon>
        <taxon>Spiralia</taxon>
        <taxon>Gnathifera</taxon>
        <taxon>Rotifera</taxon>
        <taxon>Eurotatoria</taxon>
        <taxon>Monogononta</taxon>
        <taxon>Pseudotrocha</taxon>
        <taxon>Ploima</taxon>
        <taxon>Brachionidae</taxon>
        <taxon>Brachionus</taxon>
    </lineage>
</organism>
<feature type="compositionally biased region" description="Low complexity" evidence="1">
    <location>
        <begin position="126"/>
        <end position="145"/>
    </location>
</feature>
<feature type="compositionally biased region" description="Basic and acidic residues" evidence="1">
    <location>
        <begin position="351"/>
        <end position="389"/>
    </location>
</feature>